<evidence type="ECO:0000256" key="2">
    <source>
        <dbReference type="ARBA" id="ARBA00009046"/>
    </source>
</evidence>
<comment type="similarity">
    <text evidence="1">In the N-terminal section; belongs to the CRISPR-associated nuclease Cas3-HD family.</text>
</comment>
<accession>A0ABU2HBT0</accession>
<keyword evidence="7" id="KW-0347">Helicase</keyword>
<dbReference type="InterPro" id="IPR038257">
    <property type="entry name" value="CRISPR-assoc_Cas3_HD_sf"/>
</dbReference>
<keyword evidence="9" id="KW-0051">Antiviral defense</keyword>
<evidence type="ECO:0000256" key="3">
    <source>
        <dbReference type="ARBA" id="ARBA00022722"/>
    </source>
</evidence>
<evidence type="ECO:0000256" key="5">
    <source>
        <dbReference type="ARBA" id="ARBA00022741"/>
    </source>
</evidence>
<dbReference type="PANTHER" id="PTHR47963">
    <property type="entry name" value="DEAD-BOX ATP-DEPENDENT RNA HELICASE 47, MITOCHONDRIAL"/>
    <property type="match status" value="1"/>
</dbReference>
<dbReference type="Pfam" id="PF22590">
    <property type="entry name" value="Cas3-like_C_2"/>
    <property type="match status" value="1"/>
</dbReference>
<evidence type="ECO:0000256" key="1">
    <source>
        <dbReference type="ARBA" id="ARBA00006847"/>
    </source>
</evidence>
<keyword evidence="8" id="KW-0067">ATP-binding</keyword>
<dbReference type="PANTHER" id="PTHR47963:SF9">
    <property type="entry name" value="CRISPR-ASSOCIATED ENDONUCLEASE_HELICASE CAS3"/>
    <property type="match status" value="1"/>
</dbReference>
<dbReference type="SMART" id="SM00487">
    <property type="entry name" value="DEXDc"/>
    <property type="match status" value="1"/>
</dbReference>
<organism evidence="11 12">
    <name type="scientific">Lipingzhangella rawalii</name>
    <dbReference type="NCBI Taxonomy" id="2055835"/>
    <lineage>
        <taxon>Bacteria</taxon>
        <taxon>Bacillati</taxon>
        <taxon>Actinomycetota</taxon>
        <taxon>Actinomycetes</taxon>
        <taxon>Streptosporangiales</taxon>
        <taxon>Nocardiopsidaceae</taxon>
        <taxon>Lipingzhangella</taxon>
    </lineage>
</organism>
<evidence type="ECO:0000259" key="10">
    <source>
        <dbReference type="PROSITE" id="PS51643"/>
    </source>
</evidence>
<dbReference type="InterPro" id="IPR006483">
    <property type="entry name" value="CRISPR-assoc_Cas3_HD"/>
</dbReference>
<sequence length="966" mass="105504">MTDSGDPSLSPDGLSFATRQVWAKHVLADEAWLPLWRHMADSGAVMARLWDRWLPEQARRVVSADLPEGAADARRLAVWLATLHDLGKATPAFAFQVDRLANQMRTAGLDMPTRGQLEGEHKKAPHGLAGQVLLQRWLTDVHGWDTTRASQLATIIGGHHGVQPTNMEVAELARSPQLLYSRSAADAWSATQHELLDWAATGCAVLTRLADWASRPLSQPTQVILSGLVIVADWFASSRDFFPLDQDADLTNPQRVSAAWHALNLPRPWEPVVPREDAQQLLGTRFDLPEGASARPVQAEAIRMARAMDTSGMMLIEAPMGEGKTEAALAAAEILAARTGAGGCFVALPTMATGNAMFDRITGWLQHLPDHRAGTGAHSVALAHSKAALNDTYIGLPREPRYPAMDMDRDSHQQPARTAAPAQLVAHHWLRGRKKAMLASFVVGTIDQLLFAGLKSRHLALRHLAISGKVIVIDEVHAYDTYMSTYLERVLGWLGAYGVPVVVLSATLPADRRQELARSYLGRHAAGPELEQLAENRDYPLLAAVGHQTSLRLSAPAASGRSNTVELERVPDDPELLAQRLRAELAGGGCAVVVRNTVRRVHETAQVLRAEFARAEVDIPVTVAHARFVDADRLARDAWLLDHVGPHSEQNGTRPVDSAHVVVASQVVEQSLDVDFDLMVTDLAPIDLMLQRMGRLHRHPRQRPARLHDARCLVTGADWAVSPPQPDTGSLKVYRSYPLLRAAAVLESRLAAHSPEQRRVHLPGDINPLIQSAYGSGEAGPDAWQPAMAEAHAAEELHAGRQRDEAREFRLAAPKRPGSNLLGWVAAGVGDADDSSRGRAQVRDSDDTLEVLVVQQRNDGVFTTLPWLAENGGQELPTDAPPPAWLARTVAQCALRLPFPFTISRLLDQAIAELEDTNHIPAWQVPECYHLAGELILPLDENGRTRLAGLDLTYTPADGLEVHYGR</sequence>
<dbReference type="InterPro" id="IPR014001">
    <property type="entry name" value="Helicase_ATP-bd"/>
</dbReference>
<dbReference type="Gene3D" id="3.40.50.300">
    <property type="entry name" value="P-loop containing nucleotide triphosphate hydrolases"/>
    <property type="match status" value="2"/>
</dbReference>
<keyword evidence="4" id="KW-0479">Metal-binding</keyword>
<dbReference type="Proteomes" id="UP001250214">
    <property type="component" value="Unassembled WGS sequence"/>
</dbReference>
<dbReference type="Gene3D" id="1.10.3210.30">
    <property type="match status" value="1"/>
</dbReference>
<evidence type="ECO:0000313" key="11">
    <source>
        <dbReference type="EMBL" id="MDS1272255.1"/>
    </source>
</evidence>
<keyword evidence="3" id="KW-0540">Nuclease</keyword>
<evidence type="ECO:0000313" key="12">
    <source>
        <dbReference type="Proteomes" id="UP001250214"/>
    </source>
</evidence>
<keyword evidence="6" id="KW-0378">Hydrolase</keyword>
<evidence type="ECO:0000256" key="6">
    <source>
        <dbReference type="ARBA" id="ARBA00022801"/>
    </source>
</evidence>
<feature type="domain" description="HD Cas3-type" evidence="10">
    <location>
        <begin position="28"/>
        <end position="235"/>
    </location>
</feature>
<dbReference type="NCBIfam" id="TIGR01596">
    <property type="entry name" value="cas3_HD"/>
    <property type="match status" value="1"/>
</dbReference>
<name>A0ABU2HBT0_9ACTN</name>
<comment type="similarity">
    <text evidence="2">In the central section; belongs to the CRISPR-associated helicase Cas3 family.</text>
</comment>
<dbReference type="EMBL" id="JAVLVT010000010">
    <property type="protein sequence ID" value="MDS1272255.1"/>
    <property type="molecule type" value="Genomic_DNA"/>
</dbReference>
<proteinExistence type="inferred from homology"/>
<dbReference type="CDD" id="cd17930">
    <property type="entry name" value="DEXHc_cas3"/>
    <property type="match status" value="1"/>
</dbReference>
<evidence type="ECO:0000256" key="4">
    <source>
        <dbReference type="ARBA" id="ARBA00022723"/>
    </source>
</evidence>
<dbReference type="CDD" id="cd09641">
    <property type="entry name" value="Cas3''_I"/>
    <property type="match status" value="1"/>
</dbReference>
<evidence type="ECO:0000256" key="9">
    <source>
        <dbReference type="ARBA" id="ARBA00023118"/>
    </source>
</evidence>
<reference evidence="12" key="1">
    <citation type="submission" date="2023-07" db="EMBL/GenBank/DDBJ databases">
        <title>Novel species in the genus Lipingzhangella isolated from Sambhar Salt Lake.</title>
        <authorList>
            <person name="Jiya N."/>
            <person name="Kajale S."/>
            <person name="Sharma A."/>
        </authorList>
    </citation>
    <scope>NUCLEOTIDE SEQUENCE [LARGE SCALE GENOMIC DNA]</scope>
    <source>
        <strain evidence="12">LS1_29</strain>
    </source>
</reference>
<dbReference type="RefSeq" id="WP_310913826.1">
    <property type="nucleotide sequence ID" value="NZ_JAVLVT010000010.1"/>
</dbReference>
<dbReference type="SUPFAM" id="SSF52540">
    <property type="entry name" value="P-loop containing nucleoside triphosphate hydrolases"/>
    <property type="match status" value="1"/>
</dbReference>
<dbReference type="NCBIfam" id="TIGR01587">
    <property type="entry name" value="cas3_core"/>
    <property type="match status" value="1"/>
</dbReference>
<dbReference type="Pfam" id="PF18019">
    <property type="entry name" value="Cas3_HD"/>
    <property type="match status" value="1"/>
</dbReference>
<evidence type="ECO:0000256" key="8">
    <source>
        <dbReference type="ARBA" id="ARBA00022840"/>
    </source>
</evidence>
<evidence type="ECO:0000256" key="7">
    <source>
        <dbReference type="ARBA" id="ARBA00022806"/>
    </source>
</evidence>
<keyword evidence="12" id="KW-1185">Reference proteome</keyword>
<comment type="caution">
    <text evidence="11">The sequence shown here is derived from an EMBL/GenBank/DDBJ whole genome shotgun (WGS) entry which is preliminary data.</text>
</comment>
<dbReference type="Pfam" id="PF18395">
    <property type="entry name" value="Cas3_C"/>
    <property type="match status" value="1"/>
</dbReference>
<dbReference type="PROSITE" id="PS51643">
    <property type="entry name" value="HD_CAS3"/>
    <property type="match status" value="1"/>
</dbReference>
<dbReference type="InterPro" id="IPR054712">
    <property type="entry name" value="Cas3-like_dom"/>
</dbReference>
<dbReference type="InterPro" id="IPR041372">
    <property type="entry name" value="Cas3_C"/>
</dbReference>
<dbReference type="InterPro" id="IPR006474">
    <property type="entry name" value="Helicase_Cas3_CRISPR-ass_core"/>
</dbReference>
<protein>
    <submittedName>
        <fullName evidence="11">CRISPR-associated helicase Cas3</fullName>
    </submittedName>
</protein>
<keyword evidence="5" id="KW-0547">Nucleotide-binding</keyword>
<dbReference type="InterPro" id="IPR050547">
    <property type="entry name" value="DEAD_box_RNA_helicases"/>
</dbReference>
<dbReference type="InterPro" id="IPR027417">
    <property type="entry name" value="P-loop_NTPase"/>
</dbReference>
<gene>
    <name evidence="11" type="primary">cas3</name>
    <name evidence="11" type="ORF">RIF23_18355</name>
</gene>